<accession>A0A4Y7L406</accession>
<keyword evidence="2" id="KW-1185">Reference proteome</keyword>
<sequence>MVMMTIEMIVVLVLVAFVMVATKMKMVVATEMKMEAMDERTETREMAGFNQGINFGTDTTSLEFSFYNQ</sequence>
<dbReference type="EMBL" id="CM010723">
    <property type="protein sequence ID" value="RZC79372.1"/>
    <property type="molecule type" value="Genomic_DNA"/>
</dbReference>
<reference evidence="1 2" key="1">
    <citation type="journal article" date="2018" name="Science">
        <title>The opium poppy genome and morphinan production.</title>
        <authorList>
            <person name="Guo L."/>
            <person name="Winzer T."/>
            <person name="Yang X."/>
            <person name="Li Y."/>
            <person name="Ning Z."/>
            <person name="He Z."/>
            <person name="Teodor R."/>
            <person name="Lu Y."/>
            <person name="Bowser T.A."/>
            <person name="Graham I.A."/>
            <person name="Ye K."/>
        </authorList>
    </citation>
    <scope>NUCLEOTIDE SEQUENCE [LARGE SCALE GENOMIC DNA]</scope>
    <source>
        <strain evidence="2">cv. HN1</strain>
        <tissue evidence="1">Leaves</tissue>
    </source>
</reference>
<organism evidence="1 2">
    <name type="scientific">Papaver somniferum</name>
    <name type="common">Opium poppy</name>
    <dbReference type="NCBI Taxonomy" id="3469"/>
    <lineage>
        <taxon>Eukaryota</taxon>
        <taxon>Viridiplantae</taxon>
        <taxon>Streptophyta</taxon>
        <taxon>Embryophyta</taxon>
        <taxon>Tracheophyta</taxon>
        <taxon>Spermatophyta</taxon>
        <taxon>Magnoliopsida</taxon>
        <taxon>Ranunculales</taxon>
        <taxon>Papaveraceae</taxon>
        <taxon>Papaveroideae</taxon>
        <taxon>Papaver</taxon>
    </lineage>
</organism>
<dbReference type="Gramene" id="RZC79372">
    <property type="protein sequence ID" value="RZC79372"/>
    <property type="gene ID" value="C5167_003560"/>
</dbReference>
<proteinExistence type="predicted"/>
<dbReference type="AlphaFoldDB" id="A0A4Y7L406"/>
<protein>
    <submittedName>
        <fullName evidence="1">Uncharacterized protein</fullName>
    </submittedName>
</protein>
<evidence type="ECO:0000313" key="1">
    <source>
        <dbReference type="EMBL" id="RZC79372.1"/>
    </source>
</evidence>
<dbReference type="Proteomes" id="UP000316621">
    <property type="component" value="Chromosome 9"/>
</dbReference>
<gene>
    <name evidence="1" type="ORF">C5167_003560</name>
</gene>
<evidence type="ECO:0000313" key="2">
    <source>
        <dbReference type="Proteomes" id="UP000316621"/>
    </source>
</evidence>
<name>A0A4Y7L406_PAPSO</name>